<evidence type="ECO:0000259" key="2">
    <source>
        <dbReference type="Pfam" id="PF14111"/>
    </source>
</evidence>
<feature type="compositionally biased region" description="Polar residues" evidence="1">
    <location>
        <begin position="212"/>
        <end position="224"/>
    </location>
</feature>
<dbReference type="Proteomes" id="UP000187609">
    <property type="component" value="Unassembled WGS sequence"/>
</dbReference>
<feature type="region of interest" description="Disordered" evidence="1">
    <location>
        <begin position="212"/>
        <end position="251"/>
    </location>
</feature>
<evidence type="ECO:0000313" key="4">
    <source>
        <dbReference type="Proteomes" id="UP000187609"/>
    </source>
</evidence>
<dbReference type="AlphaFoldDB" id="A0A314KRX4"/>
<accession>A0A314KRX4</accession>
<feature type="region of interest" description="Disordered" evidence="1">
    <location>
        <begin position="266"/>
        <end position="300"/>
    </location>
</feature>
<dbReference type="InterPro" id="IPR040256">
    <property type="entry name" value="At4g02000-like"/>
</dbReference>
<proteinExistence type="predicted"/>
<dbReference type="PANTHER" id="PTHR31286">
    <property type="entry name" value="GLYCINE-RICH CELL WALL STRUCTURAL PROTEIN 1.8-LIKE"/>
    <property type="match status" value="1"/>
</dbReference>
<reference evidence="3" key="1">
    <citation type="submission" date="2016-11" db="EMBL/GenBank/DDBJ databases">
        <title>The genome of Nicotiana attenuata.</title>
        <authorList>
            <person name="Xu S."/>
            <person name="Brockmoeller T."/>
            <person name="Gaquerel E."/>
            <person name="Navarro A."/>
            <person name="Kuhl H."/>
            <person name="Gase K."/>
            <person name="Ling Z."/>
            <person name="Zhou W."/>
            <person name="Kreitzer C."/>
            <person name="Stanke M."/>
            <person name="Tang H."/>
            <person name="Lyons E."/>
            <person name="Pandey P."/>
            <person name="Pandey S.P."/>
            <person name="Timmermann B."/>
            <person name="Baldwin I.T."/>
        </authorList>
    </citation>
    <scope>NUCLEOTIDE SEQUENCE [LARGE SCALE GENOMIC DNA]</scope>
    <source>
        <strain evidence="3">UT</strain>
    </source>
</reference>
<feature type="domain" description="DUF4283" evidence="2">
    <location>
        <begin position="24"/>
        <end position="107"/>
    </location>
</feature>
<evidence type="ECO:0000256" key="1">
    <source>
        <dbReference type="SAM" id="MobiDB-lite"/>
    </source>
</evidence>
<evidence type="ECO:0000313" key="3">
    <source>
        <dbReference type="EMBL" id="OIT31489.1"/>
    </source>
</evidence>
<feature type="region of interest" description="Disordered" evidence="1">
    <location>
        <begin position="326"/>
        <end position="364"/>
    </location>
</feature>
<dbReference type="Gramene" id="OIT31489">
    <property type="protein sequence ID" value="OIT31489"/>
    <property type="gene ID" value="A4A49_52552"/>
</dbReference>
<feature type="compositionally biased region" description="Basic and acidic residues" evidence="1">
    <location>
        <begin position="326"/>
        <end position="335"/>
    </location>
</feature>
<protein>
    <recommendedName>
        <fullName evidence="2">DUF4283 domain-containing protein</fullName>
    </recommendedName>
</protein>
<dbReference type="InterPro" id="IPR025558">
    <property type="entry name" value="DUF4283"/>
</dbReference>
<dbReference type="EMBL" id="MJEQ01001260">
    <property type="protein sequence ID" value="OIT31489.1"/>
    <property type="molecule type" value="Genomic_DNA"/>
</dbReference>
<feature type="compositionally biased region" description="Polar residues" evidence="1">
    <location>
        <begin position="383"/>
        <end position="400"/>
    </location>
</feature>
<organism evidence="3 4">
    <name type="scientific">Nicotiana attenuata</name>
    <name type="common">Coyote tobacco</name>
    <dbReference type="NCBI Taxonomy" id="49451"/>
    <lineage>
        <taxon>Eukaryota</taxon>
        <taxon>Viridiplantae</taxon>
        <taxon>Streptophyta</taxon>
        <taxon>Embryophyta</taxon>
        <taxon>Tracheophyta</taxon>
        <taxon>Spermatophyta</taxon>
        <taxon>Magnoliopsida</taxon>
        <taxon>eudicotyledons</taxon>
        <taxon>Gunneridae</taxon>
        <taxon>Pentapetalae</taxon>
        <taxon>asterids</taxon>
        <taxon>lamiids</taxon>
        <taxon>Solanales</taxon>
        <taxon>Solanaceae</taxon>
        <taxon>Nicotianoideae</taxon>
        <taxon>Nicotianeae</taxon>
        <taxon>Nicotiana</taxon>
    </lineage>
</organism>
<dbReference type="Pfam" id="PF14111">
    <property type="entry name" value="DUF4283"/>
    <property type="match status" value="1"/>
</dbReference>
<sequence length="517" mass="59519">MDSYANALGLKIGNKTKLKHDLLAETCRWTIVSKFINSRPSIDIIRPEFARTVTTKGEVKIEAKDRFHVFIDVENEEDFNNIYAMEFIPLDGVIYMKITKWTTKFKPRSESSLAPIRINLPDIPWHYYEWDVLCWIVSPIGIPLVMDKATTAKSRPTTAKLRVQIDLSKPLHHMVRFKGTLEKCRAVQHEKLQEGGQTRLAGKEDNMAHITQQSKVKQTTGNNQDQRRHVEQMEPTGTEPHEGRMYKQTAQNGKWQNVERKIYKGMNNNGASMGQQQNKSNNNEKVTEQRASQGNNRTEVNNSFNLLQEGIEDGQMDTTICKNVSMEEHDSKQDHQGTQQQERTTRWDKVQKDKQKEKSKKYQTGLNLRSARTRNATKNNKGITIQGETRDSSGTINRNGTEGKGTWTPINIRGDGERDEYEEVFHDLDDMETDLTIINKEEKRKTQSDDEISRVNISSANQELEHAESTPVQQNILFYNNLSPRSYQNQGVDFIQECQTTKGIKEQQREPTPISFK</sequence>
<keyword evidence="4" id="KW-1185">Reference proteome</keyword>
<name>A0A314KRX4_NICAT</name>
<gene>
    <name evidence="3" type="ORF">A4A49_52552</name>
</gene>
<feature type="region of interest" description="Disordered" evidence="1">
    <location>
        <begin position="383"/>
        <end position="414"/>
    </location>
</feature>
<feature type="compositionally biased region" description="Basic and acidic residues" evidence="1">
    <location>
        <begin position="343"/>
        <end position="356"/>
    </location>
</feature>
<dbReference type="PANTHER" id="PTHR31286:SF164">
    <property type="entry name" value="ZINC FINGER, CCHC-TYPE"/>
    <property type="match status" value="1"/>
</dbReference>
<comment type="caution">
    <text evidence="3">The sequence shown here is derived from an EMBL/GenBank/DDBJ whole genome shotgun (WGS) entry which is preliminary data.</text>
</comment>